<protein>
    <recommendedName>
        <fullName evidence="6">Serine acetyltransferase</fullName>
        <ecNumber evidence="6">2.3.1.30</ecNumber>
    </recommendedName>
</protein>
<dbReference type="CDD" id="cd03354">
    <property type="entry name" value="LbH_SAT"/>
    <property type="match status" value="1"/>
</dbReference>
<dbReference type="Gene3D" id="2.160.10.10">
    <property type="entry name" value="Hexapeptide repeat proteins"/>
    <property type="match status" value="1"/>
</dbReference>
<dbReference type="NCBIfam" id="NF041874">
    <property type="entry name" value="EPS_EpsC"/>
    <property type="match status" value="1"/>
</dbReference>
<keyword evidence="7" id="KW-1133">Transmembrane helix</keyword>
<evidence type="ECO:0000313" key="8">
    <source>
        <dbReference type="EMBL" id="MCW3805490.1"/>
    </source>
</evidence>
<dbReference type="InterPro" id="IPR042122">
    <property type="entry name" value="Ser_AcTrfase_N_sf"/>
</dbReference>
<dbReference type="PANTHER" id="PTHR42811">
    <property type="entry name" value="SERINE ACETYLTRANSFERASE"/>
    <property type="match status" value="1"/>
</dbReference>
<keyword evidence="9" id="KW-1185">Reference proteome</keyword>
<comment type="catalytic activity">
    <reaction evidence="5 6">
        <text>L-serine + acetyl-CoA = O-acetyl-L-serine + CoA</text>
        <dbReference type="Rhea" id="RHEA:24560"/>
        <dbReference type="ChEBI" id="CHEBI:33384"/>
        <dbReference type="ChEBI" id="CHEBI:57287"/>
        <dbReference type="ChEBI" id="CHEBI:57288"/>
        <dbReference type="ChEBI" id="CHEBI:58340"/>
        <dbReference type="EC" id="2.3.1.30"/>
    </reaction>
</comment>
<keyword evidence="4 6" id="KW-0012">Acyltransferase</keyword>
<dbReference type="SUPFAM" id="SSF51161">
    <property type="entry name" value="Trimeric LpxA-like enzymes"/>
    <property type="match status" value="1"/>
</dbReference>
<evidence type="ECO:0000256" key="5">
    <source>
        <dbReference type="ARBA" id="ARBA00049486"/>
    </source>
</evidence>
<accession>A0AAE3SJ82</accession>
<dbReference type="GO" id="GO:0006535">
    <property type="term" value="P:cysteine biosynthetic process from serine"/>
    <property type="evidence" value="ECO:0007669"/>
    <property type="project" value="InterPro"/>
</dbReference>
<dbReference type="EC" id="2.3.1.30" evidence="6"/>
<dbReference type="Gene3D" id="1.10.3130.10">
    <property type="entry name" value="serine acetyltransferase, domain 1"/>
    <property type="match status" value="1"/>
</dbReference>
<gene>
    <name evidence="8" type="ORF">OM074_07605</name>
</gene>
<dbReference type="PIRSF" id="PIRSF000441">
    <property type="entry name" value="CysE"/>
    <property type="match status" value="1"/>
</dbReference>
<dbReference type="InterPro" id="IPR045304">
    <property type="entry name" value="LbH_SAT"/>
</dbReference>
<dbReference type="GO" id="GO:0009001">
    <property type="term" value="F:serine O-acetyltransferase activity"/>
    <property type="evidence" value="ECO:0007669"/>
    <property type="project" value="UniProtKB-EC"/>
</dbReference>
<dbReference type="FunFam" id="2.160.10.10:FF:000007">
    <property type="entry name" value="Serine acetyltransferase"/>
    <property type="match status" value="1"/>
</dbReference>
<dbReference type="Proteomes" id="UP001207408">
    <property type="component" value="Unassembled WGS sequence"/>
</dbReference>
<dbReference type="InterPro" id="IPR011004">
    <property type="entry name" value="Trimer_LpxA-like_sf"/>
</dbReference>
<dbReference type="EMBL" id="JAPDPI010000012">
    <property type="protein sequence ID" value="MCW3805490.1"/>
    <property type="molecule type" value="Genomic_DNA"/>
</dbReference>
<dbReference type="AlphaFoldDB" id="A0AAE3SJ82"/>
<evidence type="ECO:0000256" key="3">
    <source>
        <dbReference type="ARBA" id="ARBA00022679"/>
    </source>
</evidence>
<evidence type="ECO:0000256" key="1">
    <source>
        <dbReference type="ARBA" id="ARBA00007274"/>
    </source>
</evidence>
<comment type="caution">
    <text evidence="8">The sequence shown here is derived from an EMBL/GenBank/DDBJ whole genome shotgun (WGS) entry which is preliminary data.</text>
</comment>
<name>A0AAE3SJ82_9BACT</name>
<evidence type="ECO:0000313" key="9">
    <source>
        <dbReference type="Proteomes" id="UP001207408"/>
    </source>
</evidence>
<comment type="similarity">
    <text evidence="1 6">Belongs to the transferase hexapeptide repeat family.</text>
</comment>
<evidence type="ECO:0000256" key="4">
    <source>
        <dbReference type="ARBA" id="ARBA00023315"/>
    </source>
</evidence>
<dbReference type="InterPro" id="IPR053376">
    <property type="entry name" value="Serine_acetyltransferase"/>
</dbReference>
<organism evidence="8 9">
    <name type="scientific">Plebeiibacterium marinum</name>
    <dbReference type="NCBI Taxonomy" id="2992111"/>
    <lineage>
        <taxon>Bacteria</taxon>
        <taxon>Pseudomonadati</taxon>
        <taxon>Bacteroidota</taxon>
        <taxon>Bacteroidia</taxon>
        <taxon>Marinilabiliales</taxon>
        <taxon>Marinilabiliaceae</taxon>
        <taxon>Plebeiibacterium</taxon>
    </lineage>
</organism>
<evidence type="ECO:0000256" key="2">
    <source>
        <dbReference type="ARBA" id="ARBA00022605"/>
    </source>
</evidence>
<keyword evidence="7" id="KW-0812">Transmembrane</keyword>
<dbReference type="InterPro" id="IPR001451">
    <property type="entry name" value="Hexapep"/>
</dbReference>
<feature type="transmembrane region" description="Helical" evidence="7">
    <location>
        <begin position="12"/>
        <end position="30"/>
    </location>
</feature>
<keyword evidence="3 6" id="KW-0808">Transferase</keyword>
<dbReference type="GO" id="GO:0005737">
    <property type="term" value="C:cytoplasm"/>
    <property type="evidence" value="ECO:0007669"/>
    <property type="project" value="InterPro"/>
</dbReference>
<dbReference type="RefSeq" id="WP_301198861.1">
    <property type="nucleotide sequence ID" value="NZ_JAPDPI010000012.1"/>
</dbReference>
<keyword evidence="7" id="KW-0472">Membrane</keyword>
<dbReference type="InterPro" id="IPR005881">
    <property type="entry name" value="Ser_O-AcTrfase"/>
</dbReference>
<dbReference type="Pfam" id="PF00132">
    <property type="entry name" value="Hexapep"/>
    <property type="match status" value="1"/>
</dbReference>
<evidence type="ECO:0000256" key="6">
    <source>
        <dbReference type="PIRNR" id="PIRNR000441"/>
    </source>
</evidence>
<sequence>MIEDIKAINKNDPAAGGILFLLYPGFWAITVHRYISHPLYWMGNKIRNPFHKGIFSFFALLFAQLSRFITQIEIHPGAKIGKGLFIDHGNGVVIGETAVIGDNCVIFHGVTIGGTGNHTGKRHPTIGNKVFIGTGATILGPVTIADNVKIGAQSVIVMHNVPANATVIGSPARIVKLNGIKTDLPLKRTDYKKDEKKITMQVWKKTYPAYKCCNG</sequence>
<evidence type="ECO:0000256" key="7">
    <source>
        <dbReference type="SAM" id="Phobius"/>
    </source>
</evidence>
<reference evidence="8" key="1">
    <citation type="submission" date="2022-10" db="EMBL/GenBank/DDBJ databases">
        <authorList>
            <person name="Yu W.X."/>
        </authorList>
    </citation>
    <scope>NUCLEOTIDE SEQUENCE</scope>
    <source>
        <strain evidence="8">D04</strain>
    </source>
</reference>
<keyword evidence="2" id="KW-0028">Amino-acid biosynthesis</keyword>
<proteinExistence type="inferred from homology"/>